<proteinExistence type="predicted"/>
<dbReference type="Gene3D" id="3.40.50.300">
    <property type="entry name" value="P-loop containing nucleotide triphosphate hydrolases"/>
    <property type="match status" value="1"/>
</dbReference>
<accession>A0ABS7ZUZ3</accession>
<dbReference type="RefSeq" id="WP_225677321.1">
    <property type="nucleotide sequence ID" value="NZ_JAEDAH010000105.1"/>
</dbReference>
<evidence type="ECO:0000313" key="1">
    <source>
        <dbReference type="EMBL" id="MCA6065410.1"/>
    </source>
</evidence>
<reference evidence="1 2" key="1">
    <citation type="submission" date="2020-12" db="EMBL/GenBank/DDBJ databases">
        <title>Novel Thalassolituus-related marine hydrocarbonoclastic bacteria mediated algae-derived hydrocarbons mineralization in twilight zone of the northern South China Sea.</title>
        <authorList>
            <person name="Dong C."/>
        </authorList>
    </citation>
    <scope>NUCLEOTIDE SEQUENCE [LARGE SCALE GENOMIC DNA]</scope>
    <source>
        <strain evidence="1 2">IMCC1826</strain>
    </source>
</reference>
<dbReference type="EMBL" id="JAEDAH010000105">
    <property type="protein sequence ID" value="MCA6065410.1"/>
    <property type="molecule type" value="Genomic_DNA"/>
</dbReference>
<comment type="caution">
    <text evidence="1">The sequence shown here is derived from an EMBL/GenBank/DDBJ whole genome shotgun (WGS) entry which is preliminary data.</text>
</comment>
<name>A0ABS7ZUZ3_9GAMM</name>
<dbReference type="InterPro" id="IPR027417">
    <property type="entry name" value="P-loop_NTPase"/>
</dbReference>
<gene>
    <name evidence="1" type="ORF">I9W95_17570</name>
</gene>
<evidence type="ECO:0008006" key="3">
    <source>
        <dbReference type="Google" id="ProtNLM"/>
    </source>
</evidence>
<dbReference type="SUPFAM" id="SSF52540">
    <property type="entry name" value="P-loop containing nucleoside triphosphate hydrolases"/>
    <property type="match status" value="1"/>
</dbReference>
<dbReference type="Proteomes" id="UP000714380">
    <property type="component" value="Unassembled WGS sequence"/>
</dbReference>
<sequence length="286" mass="31096">MSSKNKQPEIRRAPNILVLSTKGGTGKSLISQQILATYNLARFGVAKIVELDDENLDSSWLSGADRSAIKASQVVLGSDPDEYARSVADAIPLDAEGLIVDVGGNRTATIVIKELSRLAARASVIDAVCIPISDNRMGVLNAEKTLAEISSSPGGDKLLAKCFIALNRVRSKKAKSIDDPSLVRRFRQAVSLAKKWKLPVVIVHDMDGVENLAPLGKTIYEISKIGDSLTEELSEQIMAAHNEKQFEKVTLLDDLQWSVSVAAYDFAPLVEFAHDQLDVIMRDVGR</sequence>
<organism evidence="1 2">
    <name type="scientific">Thalassolituus marinus</name>
    <dbReference type="NCBI Taxonomy" id="671053"/>
    <lineage>
        <taxon>Bacteria</taxon>
        <taxon>Pseudomonadati</taxon>
        <taxon>Pseudomonadota</taxon>
        <taxon>Gammaproteobacteria</taxon>
        <taxon>Oceanospirillales</taxon>
        <taxon>Oceanospirillaceae</taxon>
        <taxon>Thalassolituus</taxon>
    </lineage>
</organism>
<evidence type="ECO:0000313" key="2">
    <source>
        <dbReference type="Proteomes" id="UP000714380"/>
    </source>
</evidence>
<keyword evidence="2" id="KW-1185">Reference proteome</keyword>
<protein>
    <recommendedName>
        <fullName evidence="3">CobQ/CobB/MinD/ParA nucleotide binding domain-containing protein</fullName>
    </recommendedName>
</protein>